<keyword evidence="2" id="KW-0732">Signal</keyword>
<sequence>MRITQLLPVLSIAACVLALENEGQAAPEAVGSVERRPAAEPDAVPAGLPVSFSRPDVDQPASELLETEVFEETGTDDEWDDLTLRKDKKKKKRIKKKFLPQKYFMIVHLRCMDKCTGEGGSKKQCQVRRLGRKGRSMYPRHEQGTENSRIVACSCSYSAAASLIRVPRLSQTLQNPNSTARISFPSCTAP</sequence>
<keyword evidence="4" id="KW-1185">Reference proteome</keyword>
<protein>
    <submittedName>
        <fullName evidence="3">Predicted protein</fullName>
    </submittedName>
</protein>
<dbReference type="AlphaFoldDB" id="C9SX87"/>
<dbReference type="GeneID" id="9527889"/>
<feature type="signal peptide" evidence="2">
    <location>
        <begin position="1"/>
        <end position="18"/>
    </location>
</feature>
<dbReference type="HOGENOM" id="CLU_1429008_0_0_1"/>
<proteinExistence type="predicted"/>
<accession>C9SX87</accession>
<name>C9SX87_VERA1</name>
<reference evidence="4" key="1">
    <citation type="journal article" date="2011" name="PLoS Pathog.">
        <title>Comparative genomics yields insights into niche adaptation of plant vascular wilt pathogens.</title>
        <authorList>
            <person name="Klosterman S.J."/>
            <person name="Subbarao K.V."/>
            <person name="Kang S."/>
            <person name="Veronese P."/>
            <person name="Gold S.E."/>
            <person name="Thomma B.P.H.J."/>
            <person name="Chen Z."/>
            <person name="Henrissat B."/>
            <person name="Lee Y.-H."/>
            <person name="Park J."/>
            <person name="Garcia-Pedrajas M.D."/>
            <person name="Barbara D.J."/>
            <person name="Anchieta A."/>
            <person name="de Jonge R."/>
            <person name="Santhanam P."/>
            <person name="Maruthachalam K."/>
            <person name="Atallah Z."/>
            <person name="Amyotte S.G."/>
            <person name="Paz Z."/>
            <person name="Inderbitzin P."/>
            <person name="Hayes R.J."/>
            <person name="Heiman D.I."/>
            <person name="Young S."/>
            <person name="Zeng Q."/>
            <person name="Engels R."/>
            <person name="Galagan J."/>
            <person name="Cuomo C.A."/>
            <person name="Dobinson K.F."/>
            <person name="Ma L.-J."/>
        </authorList>
    </citation>
    <scope>NUCLEOTIDE SEQUENCE [LARGE SCALE GENOMIC DNA]</scope>
    <source>
        <strain evidence="4">VaMs.102 / ATCC MYA-4576 / FGSC 10136</strain>
    </source>
</reference>
<evidence type="ECO:0000313" key="4">
    <source>
        <dbReference type="Proteomes" id="UP000008698"/>
    </source>
</evidence>
<evidence type="ECO:0000256" key="1">
    <source>
        <dbReference type="SAM" id="MobiDB-lite"/>
    </source>
</evidence>
<evidence type="ECO:0000256" key="2">
    <source>
        <dbReference type="SAM" id="SignalP"/>
    </source>
</evidence>
<evidence type="ECO:0000313" key="3">
    <source>
        <dbReference type="EMBL" id="EEY23277.1"/>
    </source>
</evidence>
<dbReference type="OrthoDB" id="10436501at2759"/>
<feature type="chain" id="PRO_5003003159" evidence="2">
    <location>
        <begin position="19"/>
        <end position="190"/>
    </location>
</feature>
<feature type="region of interest" description="Disordered" evidence="1">
    <location>
        <begin position="30"/>
        <end position="57"/>
    </location>
</feature>
<organism evidence="4">
    <name type="scientific">Verticillium alfalfae (strain VaMs.102 / ATCC MYA-4576 / FGSC 10136)</name>
    <name type="common">Verticillium wilt of alfalfa</name>
    <name type="synonym">Verticillium albo-atrum</name>
    <dbReference type="NCBI Taxonomy" id="526221"/>
    <lineage>
        <taxon>Eukaryota</taxon>
        <taxon>Fungi</taxon>
        <taxon>Dikarya</taxon>
        <taxon>Ascomycota</taxon>
        <taxon>Pezizomycotina</taxon>
        <taxon>Sordariomycetes</taxon>
        <taxon>Hypocreomycetidae</taxon>
        <taxon>Glomerellales</taxon>
        <taxon>Plectosphaerellaceae</taxon>
        <taxon>Verticillium</taxon>
    </lineage>
</organism>
<dbReference type="KEGG" id="val:VDBG_09387"/>
<dbReference type="Proteomes" id="UP000008698">
    <property type="component" value="Unassembled WGS sequence"/>
</dbReference>
<dbReference type="PROSITE" id="PS51257">
    <property type="entry name" value="PROKAR_LIPOPROTEIN"/>
    <property type="match status" value="1"/>
</dbReference>
<gene>
    <name evidence="3" type="ORF">VDBG_09387</name>
</gene>
<dbReference type="EMBL" id="DS985228">
    <property type="protein sequence ID" value="EEY23277.1"/>
    <property type="molecule type" value="Genomic_DNA"/>
</dbReference>
<dbReference type="RefSeq" id="XP_003000192.1">
    <property type="nucleotide sequence ID" value="XM_003000146.1"/>
</dbReference>